<feature type="domain" description="Clp ATPase C-terminal" evidence="8">
    <location>
        <begin position="623"/>
        <end position="713"/>
    </location>
</feature>
<evidence type="ECO:0000313" key="10">
    <source>
        <dbReference type="Proteomes" id="UP001622612"/>
    </source>
</evidence>
<dbReference type="Pfam" id="PF07724">
    <property type="entry name" value="AAA_2"/>
    <property type="match status" value="1"/>
</dbReference>
<proteinExistence type="inferred from homology"/>
<evidence type="ECO:0000256" key="6">
    <source>
        <dbReference type="SAM" id="Coils"/>
    </source>
</evidence>
<evidence type="ECO:0000256" key="2">
    <source>
        <dbReference type="ARBA" id="ARBA00022741"/>
    </source>
</evidence>
<dbReference type="InterPro" id="IPR003959">
    <property type="entry name" value="ATPase_AAA_core"/>
</dbReference>
<feature type="coiled-coil region" evidence="6">
    <location>
        <begin position="328"/>
        <end position="382"/>
    </location>
</feature>
<dbReference type="SUPFAM" id="SSF52540">
    <property type="entry name" value="P-loop containing nucleoside triphosphate hydrolases"/>
    <property type="match status" value="2"/>
</dbReference>
<dbReference type="InterPro" id="IPR019489">
    <property type="entry name" value="Clp_ATPase_C"/>
</dbReference>
<dbReference type="Pfam" id="PF10431">
    <property type="entry name" value="ClpB_D2-small"/>
    <property type="match status" value="1"/>
</dbReference>
<evidence type="ECO:0000313" key="9">
    <source>
        <dbReference type="EMBL" id="WYM97200.1"/>
    </source>
</evidence>
<dbReference type="PRINTS" id="PR00300">
    <property type="entry name" value="CLPPROTEASEA"/>
</dbReference>
<dbReference type="Gene3D" id="3.40.50.300">
    <property type="entry name" value="P-loop containing nucleotide triphosphate hydrolases"/>
    <property type="match status" value="3"/>
</dbReference>
<dbReference type="Pfam" id="PF17871">
    <property type="entry name" value="AAA_lid_9"/>
    <property type="match status" value="1"/>
</dbReference>
<dbReference type="InterPro" id="IPR041546">
    <property type="entry name" value="ClpA/ClpB_AAA_lid"/>
</dbReference>
<keyword evidence="6" id="KW-0175">Coiled coil</keyword>
<evidence type="ECO:0000256" key="3">
    <source>
        <dbReference type="ARBA" id="ARBA00022840"/>
    </source>
</evidence>
<organism evidence="9 10">
    <name type="scientific">Metamycoplasma faucium</name>
    <dbReference type="NCBI Taxonomy" id="56142"/>
    <lineage>
        <taxon>Bacteria</taxon>
        <taxon>Bacillati</taxon>
        <taxon>Mycoplasmatota</taxon>
        <taxon>Mycoplasmoidales</taxon>
        <taxon>Metamycoplasmataceae</taxon>
        <taxon>Metamycoplasma</taxon>
    </lineage>
</organism>
<dbReference type="Gene3D" id="1.10.8.60">
    <property type="match status" value="1"/>
</dbReference>
<dbReference type="InterPro" id="IPR018368">
    <property type="entry name" value="ClpA/B_CS1"/>
</dbReference>
<dbReference type="InterPro" id="IPR050130">
    <property type="entry name" value="ClpA_ClpB"/>
</dbReference>
<dbReference type="SMART" id="SM01086">
    <property type="entry name" value="ClpB_D2-small"/>
    <property type="match status" value="1"/>
</dbReference>
<keyword evidence="10" id="KW-1185">Reference proteome</keyword>
<dbReference type="InterPro" id="IPR003593">
    <property type="entry name" value="AAA+_ATPase"/>
</dbReference>
<sequence length="721" mass="82197">MEFSFTPNESNKDPLKEYGRNLTDLAMQNKLEPVINRDDEIRSLIRILSRKTKNNPVLVGEPGVGKTAIVEGLARKIVENEVPEDLKGKDIIELDMASMIAGTQFRGQFEERIKAVLKKVEVSNGNIILFIDEIHMIVGAGSTNEGSMDAANILKPMMARGQLHLIGATTLDEYREKIEKDPALERRMQKVMIEEPSIDDTITILRGIKERYETYHEVKIEDEALVAAANLSARYISDRFLPDKAIDLIDEAAANIKTEMNYLPEELQKVQQNIARLEIEKVALKNEKETKKNQDRIATIDKELSVLKEKEKLLKANWDEEKEDIQKLSSTKQNIEQLKSKLPILQSEGKYVEASKIMYVLIPELQKTLKFYENKINNKKHRLIKELVDAEEVATIVSRWTKIPVSKLLEAQKEKLMNLEKSLSKRVKGQDEAIKLVSETIRRAKANINDPNRPIGSFLFLGPTGVGKTELAKALAENLFDDENRIIRLDMSEYMEKHSVSKLIGSPPGYIGYEKGGQLTEKVRQNPYSIVLFDEIEKANIDVLNLLLQIMDNGALTDSRGRIINFRNTIIIMTSNIGATDDETLPKNAQDEQIKELKKLLLNNQLKPEFVNRIDEVIKFNSLDKKVIEQIVLLEINKLKLRLFTNQNITINVDDEVISFIAKNAYDEAFGARPIRRYIQNNLESKLASLIIDNKIKSNDNIPVIIDKNEIKIVTKKDEFN</sequence>
<keyword evidence="1" id="KW-0677">Repeat</keyword>
<evidence type="ECO:0000256" key="5">
    <source>
        <dbReference type="RuleBase" id="RU004432"/>
    </source>
</evidence>
<dbReference type="InterPro" id="IPR027417">
    <property type="entry name" value="P-loop_NTPase"/>
</dbReference>
<dbReference type="Proteomes" id="UP001622612">
    <property type="component" value="Chromosome"/>
</dbReference>
<dbReference type="SMART" id="SM00382">
    <property type="entry name" value="AAA"/>
    <property type="match status" value="2"/>
</dbReference>
<dbReference type="PROSITE" id="PS00870">
    <property type="entry name" value="CLPAB_1"/>
    <property type="match status" value="1"/>
</dbReference>
<name>A0ABZ2TL76_9BACT</name>
<comment type="similarity">
    <text evidence="5">Belongs to the ClpA/ClpB family.</text>
</comment>
<accession>A0ABZ2TL76</accession>
<dbReference type="InterPro" id="IPR001270">
    <property type="entry name" value="ClpA/B"/>
</dbReference>
<evidence type="ECO:0000256" key="1">
    <source>
        <dbReference type="ARBA" id="ARBA00022737"/>
    </source>
</evidence>
<gene>
    <name evidence="9" type="ORF">LQ356_03305</name>
</gene>
<evidence type="ECO:0000259" key="7">
    <source>
        <dbReference type="SMART" id="SM00382"/>
    </source>
</evidence>
<feature type="domain" description="AAA+ ATPase" evidence="7">
    <location>
        <begin position="52"/>
        <end position="199"/>
    </location>
</feature>
<feature type="domain" description="AAA+ ATPase" evidence="7">
    <location>
        <begin position="454"/>
        <end position="600"/>
    </location>
</feature>
<evidence type="ECO:0000259" key="8">
    <source>
        <dbReference type="SMART" id="SM01086"/>
    </source>
</evidence>
<keyword evidence="2 5" id="KW-0547">Nucleotide-binding</keyword>
<dbReference type="CDD" id="cd00009">
    <property type="entry name" value="AAA"/>
    <property type="match status" value="1"/>
</dbReference>
<dbReference type="PANTHER" id="PTHR11638">
    <property type="entry name" value="ATP-DEPENDENT CLP PROTEASE"/>
    <property type="match status" value="1"/>
</dbReference>
<keyword evidence="3 5" id="KW-0067">ATP-binding</keyword>
<feature type="coiled-coil region" evidence="6">
    <location>
        <begin position="260"/>
        <end position="294"/>
    </location>
</feature>
<dbReference type="CDD" id="cd19499">
    <property type="entry name" value="RecA-like_ClpB_Hsp104-like"/>
    <property type="match status" value="1"/>
</dbReference>
<reference evidence="9" key="1">
    <citation type="submission" date="2021-11" db="EMBL/GenBank/DDBJ databases">
        <title>The first genome sequence of unculturable Mycoplasma faucium obtained by de novo assembly of metagenomic reads.</title>
        <authorList>
            <person name="Sabat A.J."/>
            <person name="Bathoorn E."/>
            <person name="Akkerboom V."/>
            <person name="Friedrich A.W."/>
        </authorList>
    </citation>
    <scope>NUCLEOTIDE SEQUENCE [LARGE SCALE GENOMIC DNA]</scope>
    <source>
        <strain evidence="9">UMCG-MFM1</strain>
    </source>
</reference>
<dbReference type="EMBL" id="CP088155">
    <property type="protein sequence ID" value="WYM97200.1"/>
    <property type="molecule type" value="Genomic_DNA"/>
</dbReference>
<dbReference type="InterPro" id="IPR028299">
    <property type="entry name" value="ClpA/B_CS2"/>
</dbReference>
<keyword evidence="4 5" id="KW-0143">Chaperone</keyword>
<dbReference type="PANTHER" id="PTHR11638:SF18">
    <property type="entry name" value="HEAT SHOCK PROTEIN 104"/>
    <property type="match status" value="1"/>
</dbReference>
<dbReference type="RefSeq" id="WP_405311511.1">
    <property type="nucleotide sequence ID" value="NZ_CP088155.1"/>
</dbReference>
<dbReference type="Pfam" id="PF00004">
    <property type="entry name" value="AAA"/>
    <property type="match status" value="1"/>
</dbReference>
<evidence type="ECO:0000256" key="4">
    <source>
        <dbReference type="ARBA" id="ARBA00023186"/>
    </source>
</evidence>
<protein>
    <submittedName>
        <fullName evidence="9">AAA family ATPase</fullName>
    </submittedName>
</protein>
<dbReference type="PROSITE" id="PS00871">
    <property type="entry name" value="CLPAB_2"/>
    <property type="match status" value="1"/>
</dbReference>